<name>A0AAV7S4C1_PLEWA</name>
<sequence length="172" mass="19049">MGPDIAVVARTASNVITSLIVFVVLPTKFINRDQVRWTVAWRYGRKLVQKALQLLQEARHMDLVQESDLEHLRLARKESGGVAAAMWACSPLGSPGVQGSSRQAGQIGNFRTRSTCSRREFTSWGALGVVFLGSPKLVDVLQRLGTRQSPRAHTLQSLVIQVTRRFEVAVKV</sequence>
<dbReference type="AlphaFoldDB" id="A0AAV7S4C1"/>
<dbReference type="Proteomes" id="UP001066276">
    <property type="component" value="Chromosome 5"/>
</dbReference>
<organism evidence="1 2">
    <name type="scientific">Pleurodeles waltl</name>
    <name type="common">Iberian ribbed newt</name>
    <dbReference type="NCBI Taxonomy" id="8319"/>
    <lineage>
        <taxon>Eukaryota</taxon>
        <taxon>Metazoa</taxon>
        <taxon>Chordata</taxon>
        <taxon>Craniata</taxon>
        <taxon>Vertebrata</taxon>
        <taxon>Euteleostomi</taxon>
        <taxon>Amphibia</taxon>
        <taxon>Batrachia</taxon>
        <taxon>Caudata</taxon>
        <taxon>Salamandroidea</taxon>
        <taxon>Salamandridae</taxon>
        <taxon>Pleurodelinae</taxon>
        <taxon>Pleurodeles</taxon>
    </lineage>
</organism>
<gene>
    <name evidence="1" type="ORF">NDU88_010560</name>
</gene>
<keyword evidence="2" id="KW-1185">Reference proteome</keyword>
<reference evidence="1" key="1">
    <citation type="journal article" date="2022" name="bioRxiv">
        <title>Sequencing and chromosome-scale assembly of the giantPleurodeles waltlgenome.</title>
        <authorList>
            <person name="Brown T."/>
            <person name="Elewa A."/>
            <person name="Iarovenko S."/>
            <person name="Subramanian E."/>
            <person name="Araus A.J."/>
            <person name="Petzold A."/>
            <person name="Susuki M."/>
            <person name="Suzuki K.-i.T."/>
            <person name="Hayashi T."/>
            <person name="Toyoda A."/>
            <person name="Oliveira C."/>
            <person name="Osipova E."/>
            <person name="Leigh N.D."/>
            <person name="Simon A."/>
            <person name="Yun M.H."/>
        </authorList>
    </citation>
    <scope>NUCLEOTIDE SEQUENCE</scope>
    <source>
        <strain evidence="1">20211129_DDA</strain>
        <tissue evidence="1">Liver</tissue>
    </source>
</reference>
<evidence type="ECO:0000313" key="2">
    <source>
        <dbReference type="Proteomes" id="UP001066276"/>
    </source>
</evidence>
<accession>A0AAV7S4C1</accession>
<proteinExistence type="predicted"/>
<dbReference type="EMBL" id="JANPWB010000009">
    <property type="protein sequence ID" value="KAJ1157863.1"/>
    <property type="molecule type" value="Genomic_DNA"/>
</dbReference>
<evidence type="ECO:0000313" key="1">
    <source>
        <dbReference type="EMBL" id="KAJ1157863.1"/>
    </source>
</evidence>
<comment type="caution">
    <text evidence="1">The sequence shown here is derived from an EMBL/GenBank/DDBJ whole genome shotgun (WGS) entry which is preliminary data.</text>
</comment>
<protein>
    <submittedName>
        <fullName evidence="1">Uncharacterized protein</fullName>
    </submittedName>
</protein>